<keyword evidence="2" id="KW-1185">Reference proteome</keyword>
<dbReference type="InterPro" id="IPR032675">
    <property type="entry name" value="LRR_dom_sf"/>
</dbReference>
<proteinExistence type="predicted"/>
<dbReference type="OrthoDB" id="2423701at2759"/>
<name>A0A4Y7Q2V0_9AGAM</name>
<dbReference type="STRING" id="50990.A0A4Y7Q2V0"/>
<organism evidence="1 2">
    <name type="scientific">Rickenella mellea</name>
    <dbReference type="NCBI Taxonomy" id="50990"/>
    <lineage>
        <taxon>Eukaryota</taxon>
        <taxon>Fungi</taxon>
        <taxon>Dikarya</taxon>
        <taxon>Basidiomycota</taxon>
        <taxon>Agaricomycotina</taxon>
        <taxon>Agaricomycetes</taxon>
        <taxon>Hymenochaetales</taxon>
        <taxon>Rickenellaceae</taxon>
        <taxon>Rickenella</taxon>
    </lineage>
</organism>
<sequence>MADLALKCMNESDQEQRDTMLHLRTQTLDSLKKTNTRKASHFGKLPFEISSAIFILAVGEDVFGAFTISHVCKAWRGIALNTPALWKSVVIRHNRDIPKAGVVLKRANGNVKRLEIHSDFGLYQKNFLVRHAHDSFWDRLETLALIYDADPGVFRNFRFEFTLWEFIPWEKLRLQSFILSSVSYSWPAGQFWEAINRMTHCTIRTVTFKGPVLPSSHFEQYGGLTRLQINYPRSYPAHYSQQELASLFYPIPRLETAIIDVTVTKSTEIQRPPNKEPLAMEYLVHLESHQYGGWLDNFLKGGFSFPALQTLHLYDGYALGDYLVHLEPLAGNLVALRLSTWGPATLTSFLKASPNIVTLDLFNFEQEMSDEMDALGGRNRAPICPKLEHIHFRSCSELSGISLFALVLGRYSRARIADELKAVYVSLAGPAAMERRRSALDQIWLSAGAVMTPIRSLVIEDCDLIHPEMIKCLRTPVTRIRYKPSHHFIRQKSQAPKRREWK</sequence>
<accession>A0A4Y7Q2V0</accession>
<dbReference type="VEuPathDB" id="FungiDB:BD410DRAFT_865829"/>
<gene>
    <name evidence="1" type="ORF">BD410DRAFT_865829</name>
</gene>
<evidence type="ECO:0000313" key="1">
    <source>
        <dbReference type="EMBL" id="TDL21974.1"/>
    </source>
</evidence>
<dbReference type="SUPFAM" id="SSF52047">
    <property type="entry name" value="RNI-like"/>
    <property type="match status" value="1"/>
</dbReference>
<protein>
    <submittedName>
        <fullName evidence="1">Uncharacterized protein</fullName>
    </submittedName>
</protein>
<dbReference type="AlphaFoldDB" id="A0A4Y7Q2V0"/>
<dbReference type="Proteomes" id="UP000294933">
    <property type="component" value="Unassembled WGS sequence"/>
</dbReference>
<dbReference type="InterPro" id="IPR036047">
    <property type="entry name" value="F-box-like_dom_sf"/>
</dbReference>
<dbReference type="Gene3D" id="3.80.10.10">
    <property type="entry name" value="Ribonuclease Inhibitor"/>
    <property type="match status" value="1"/>
</dbReference>
<dbReference type="EMBL" id="ML170177">
    <property type="protein sequence ID" value="TDL21974.1"/>
    <property type="molecule type" value="Genomic_DNA"/>
</dbReference>
<dbReference type="Gene3D" id="1.20.1280.50">
    <property type="match status" value="1"/>
</dbReference>
<dbReference type="SUPFAM" id="SSF81383">
    <property type="entry name" value="F-box domain"/>
    <property type="match status" value="1"/>
</dbReference>
<reference evidence="1 2" key="1">
    <citation type="submission" date="2018-06" db="EMBL/GenBank/DDBJ databases">
        <title>A transcriptomic atlas of mushroom development highlights an independent origin of complex multicellularity.</title>
        <authorList>
            <consortium name="DOE Joint Genome Institute"/>
            <person name="Krizsan K."/>
            <person name="Almasi E."/>
            <person name="Merenyi Z."/>
            <person name="Sahu N."/>
            <person name="Viragh M."/>
            <person name="Koszo T."/>
            <person name="Mondo S."/>
            <person name="Kiss B."/>
            <person name="Balint B."/>
            <person name="Kues U."/>
            <person name="Barry K."/>
            <person name="Hegedus J.C."/>
            <person name="Henrissat B."/>
            <person name="Johnson J."/>
            <person name="Lipzen A."/>
            <person name="Ohm R."/>
            <person name="Nagy I."/>
            <person name="Pangilinan J."/>
            <person name="Yan J."/>
            <person name="Xiong Y."/>
            <person name="Grigoriev I.V."/>
            <person name="Hibbett D.S."/>
            <person name="Nagy L.G."/>
        </authorList>
    </citation>
    <scope>NUCLEOTIDE SEQUENCE [LARGE SCALE GENOMIC DNA]</scope>
    <source>
        <strain evidence="1 2">SZMC22713</strain>
    </source>
</reference>
<evidence type="ECO:0000313" key="2">
    <source>
        <dbReference type="Proteomes" id="UP000294933"/>
    </source>
</evidence>